<dbReference type="SUPFAM" id="SSF111369">
    <property type="entry name" value="HlyD-like secretion proteins"/>
    <property type="match status" value="1"/>
</dbReference>
<dbReference type="EMBL" id="FQVD01000016">
    <property type="protein sequence ID" value="SHF31461.1"/>
    <property type="molecule type" value="Genomic_DNA"/>
</dbReference>
<dbReference type="GO" id="GO:0060003">
    <property type="term" value="P:copper ion export"/>
    <property type="evidence" value="ECO:0007669"/>
    <property type="project" value="TreeGrafter"/>
</dbReference>
<dbReference type="STRING" id="871325.SAMN05444349_1161"/>
<proteinExistence type="inferred from homology"/>
<evidence type="ECO:0000256" key="3">
    <source>
        <dbReference type="SAM" id="SignalP"/>
    </source>
</evidence>
<dbReference type="Gene3D" id="2.40.50.100">
    <property type="match status" value="1"/>
</dbReference>
<dbReference type="PROSITE" id="PS51257">
    <property type="entry name" value="PROKAR_LIPOPROTEIN"/>
    <property type="match status" value="1"/>
</dbReference>
<keyword evidence="3" id="KW-0732">Signal</keyword>
<dbReference type="GO" id="GO:0015679">
    <property type="term" value="P:plasma membrane copper ion transport"/>
    <property type="evidence" value="ECO:0007669"/>
    <property type="project" value="TreeGrafter"/>
</dbReference>
<comment type="similarity">
    <text evidence="1">Belongs to the membrane fusion protein (MFP) (TC 8.A.1) family.</text>
</comment>
<evidence type="ECO:0000256" key="2">
    <source>
        <dbReference type="ARBA" id="ARBA00022448"/>
    </source>
</evidence>
<accession>A0A1M5AMG3</accession>
<dbReference type="GO" id="GO:0030313">
    <property type="term" value="C:cell envelope"/>
    <property type="evidence" value="ECO:0007669"/>
    <property type="project" value="TreeGrafter"/>
</dbReference>
<dbReference type="GO" id="GO:0016020">
    <property type="term" value="C:membrane"/>
    <property type="evidence" value="ECO:0007669"/>
    <property type="project" value="InterPro"/>
</dbReference>
<dbReference type="AlphaFoldDB" id="A0A1M5AMG3"/>
<dbReference type="InterPro" id="IPR006143">
    <property type="entry name" value="RND_pump_MFP"/>
</dbReference>
<dbReference type="NCBIfam" id="TIGR01730">
    <property type="entry name" value="RND_mfp"/>
    <property type="match status" value="1"/>
</dbReference>
<reference evidence="5 6" key="1">
    <citation type="submission" date="2016-11" db="EMBL/GenBank/DDBJ databases">
        <authorList>
            <person name="Jaros S."/>
            <person name="Januszkiewicz K."/>
            <person name="Wedrychowicz H."/>
        </authorList>
    </citation>
    <scope>NUCLEOTIDE SEQUENCE [LARGE SCALE GENOMIC DNA]</scope>
    <source>
        <strain evidence="5 6">DSM 26883</strain>
    </source>
</reference>
<dbReference type="Pfam" id="PF25954">
    <property type="entry name" value="Beta-barrel_RND_2"/>
    <property type="match status" value="1"/>
</dbReference>
<gene>
    <name evidence="5" type="ORF">SAMN05444349_1161</name>
</gene>
<evidence type="ECO:0000313" key="5">
    <source>
        <dbReference type="EMBL" id="SHF31461.1"/>
    </source>
</evidence>
<feature type="chain" id="PRO_5030031252" evidence="3">
    <location>
        <begin position="23"/>
        <end position="301"/>
    </location>
</feature>
<organism evidence="5 6">
    <name type="scientific">Bacteroides faecichinchillae</name>
    <dbReference type="NCBI Taxonomy" id="871325"/>
    <lineage>
        <taxon>Bacteria</taxon>
        <taxon>Pseudomonadati</taxon>
        <taxon>Bacteroidota</taxon>
        <taxon>Bacteroidia</taxon>
        <taxon>Bacteroidales</taxon>
        <taxon>Bacteroidaceae</taxon>
        <taxon>Bacteroides</taxon>
    </lineage>
</organism>
<dbReference type="PANTHER" id="PTHR30097:SF4">
    <property type="entry name" value="SLR6042 PROTEIN"/>
    <property type="match status" value="1"/>
</dbReference>
<dbReference type="Proteomes" id="UP000184436">
    <property type="component" value="Unassembled WGS sequence"/>
</dbReference>
<feature type="domain" description="CusB-like beta-barrel" evidence="4">
    <location>
        <begin position="226"/>
        <end position="296"/>
    </location>
</feature>
<evidence type="ECO:0000259" key="4">
    <source>
        <dbReference type="Pfam" id="PF25954"/>
    </source>
</evidence>
<dbReference type="RefSeq" id="WP_025075686.1">
    <property type="nucleotide sequence ID" value="NZ_FQVD01000016.1"/>
</dbReference>
<feature type="signal peptide" evidence="3">
    <location>
        <begin position="1"/>
        <end position="22"/>
    </location>
</feature>
<dbReference type="Gene3D" id="1.10.287.470">
    <property type="entry name" value="Helix hairpin bin"/>
    <property type="match status" value="1"/>
</dbReference>
<keyword evidence="2" id="KW-0813">Transport</keyword>
<evidence type="ECO:0000313" key="6">
    <source>
        <dbReference type="Proteomes" id="UP000184436"/>
    </source>
</evidence>
<name>A0A1M5AMG3_9BACE</name>
<dbReference type="GO" id="GO:0022857">
    <property type="term" value="F:transmembrane transporter activity"/>
    <property type="evidence" value="ECO:0007669"/>
    <property type="project" value="InterPro"/>
</dbReference>
<protein>
    <submittedName>
        <fullName evidence="5">Membrane fusion protein, cobalt-zinc-cadmium efflux system</fullName>
    </submittedName>
</protein>
<keyword evidence="6" id="KW-1185">Reference proteome</keyword>
<dbReference type="InterPro" id="IPR051909">
    <property type="entry name" value="MFP_Cation_Efflux"/>
</dbReference>
<evidence type="ECO:0000256" key="1">
    <source>
        <dbReference type="ARBA" id="ARBA00009477"/>
    </source>
</evidence>
<dbReference type="PANTHER" id="PTHR30097">
    <property type="entry name" value="CATION EFFLUX SYSTEM PROTEIN CUSB"/>
    <property type="match status" value="1"/>
</dbReference>
<sequence>MKKIIYPFLLLALIACKGNQQPADTDETIPVATAKTDSMAQPEVDAVTSATSKPNQVSFNGRIVLPPQRQATIALTMGGVIKNTSLLPGQHVNQNTVLATLENPEFITLQQTYLDSHAQTEYLQAEYERQKTLSAEQAASQKKFQQSKADYLSMKSRQDAAATQLLLLGVHPETLIQNGIQPLLEVKSPISGYATNVEMNIGKYVNPGEALCEVIDKTMPMLCLTTYEKDLADMQVGSPVQFRVNGMGTKVFYGTVVSIGQKVDEINRSLEVYATIKEADPQFRPGMYVTAHIQKQPVATK</sequence>
<dbReference type="OrthoDB" id="9814657at2"/>
<dbReference type="Gene3D" id="2.40.30.170">
    <property type="match status" value="1"/>
</dbReference>
<dbReference type="InterPro" id="IPR058792">
    <property type="entry name" value="Beta-barrel_RND_2"/>
</dbReference>